<proteinExistence type="inferred from homology"/>
<feature type="binding site" evidence="7">
    <location>
        <position position="184"/>
    </location>
    <ligand>
        <name>substrate</name>
    </ligand>
</feature>
<evidence type="ECO:0000256" key="8">
    <source>
        <dbReference type="RuleBase" id="RU000554"/>
    </source>
</evidence>
<keyword evidence="5 7" id="KW-0456">Lyase</keyword>
<dbReference type="Gene3D" id="3.20.20.210">
    <property type="match status" value="1"/>
</dbReference>
<feature type="binding site" evidence="7">
    <location>
        <begin position="55"/>
        <end position="59"/>
    </location>
    <ligand>
        <name>substrate</name>
    </ligand>
</feature>
<dbReference type="CDD" id="cd00717">
    <property type="entry name" value="URO-D"/>
    <property type="match status" value="1"/>
</dbReference>
<protein>
    <recommendedName>
        <fullName evidence="3 7">Uroporphyrinogen decarboxylase</fullName>
        <shortName evidence="7">UPD</shortName>
        <shortName evidence="7">URO-D</shortName>
        <ecNumber evidence="3 7">4.1.1.37</ecNumber>
    </recommendedName>
</protein>
<dbReference type="InterPro" id="IPR038071">
    <property type="entry name" value="UROD/MetE-like_sf"/>
</dbReference>
<organism evidence="12 13">
    <name type="scientific">Leucobacter chromiireducens subsp. solipictus</name>
    <dbReference type="NCBI Taxonomy" id="398235"/>
    <lineage>
        <taxon>Bacteria</taxon>
        <taxon>Bacillati</taxon>
        <taxon>Actinomycetota</taxon>
        <taxon>Actinomycetes</taxon>
        <taxon>Micrococcales</taxon>
        <taxon>Microbacteriaceae</taxon>
        <taxon>Leucobacter</taxon>
    </lineage>
</organism>
<comment type="function">
    <text evidence="7">Catalyzes the decarboxylation of four acetate groups of uroporphyrinogen-III to yield coproporphyrinogen-III.</text>
</comment>
<dbReference type="Proteomes" id="UP001645859">
    <property type="component" value="Unassembled WGS sequence"/>
</dbReference>
<dbReference type="PROSITE" id="PS00906">
    <property type="entry name" value="UROD_1"/>
    <property type="match status" value="1"/>
</dbReference>
<gene>
    <name evidence="7 12" type="primary">hemE</name>
    <name evidence="12" type="ORF">D3230_02780</name>
</gene>
<dbReference type="InterPro" id="IPR006361">
    <property type="entry name" value="Uroporphyrinogen_deCO2ase_HemE"/>
</dbReference>
<sequence length="380" mass="40255">MNETTAPRASEIENALPGNVLPAEHPLVDGRTTAAPLIRALRGDRPDTTPVWFMRQAGRSLPEYREIRAHTRMLDACLDPELASEITLQPVRRHGVDAAVFFSDIVVPPLLAGVDVDLVAGRGPVFAEPVRTAADVARCRAEFTPERLRAALEPVREAVRRTVSALGTTPLIGFAGAPFTLAAYLVEGGPSRDHLRARTLMRSDPDTWRELLDWVAELSGVFLEAQVEAGASAVQLFDSWAGSLSVADYRAHVAPASRRTLDAAQGIGGGTAPTVPTIHFAVGSGHLIEETAQLGTSALGIDWRTPLDEASRRLGDRVPVQGNLDPAVLGAPAAVLEAAVADVIARGSRAPGHVLNLGHGVPPDADPAVLTRIVELAHAS</sequence>
<dbReference type="SUPFAM" id="SSF51726">
    <property type="entry name" value="UROD/MetE-like"/>
    <property type="match status" value="1"/>
</dbReference>
<evidence type="ECO:0000256" key="5">
    <source>
        <dbReference type="ARBA" id="ARBA00023239"/>
    </source>
</evidence>
<keyword evidence="4 7" id="KW-0210">Decarboxylase</keyword>
<comment type="catalytic activity">
    <reaction evidence="7 8">
        <text>uroporphyrinogen III + 4 H(+) = coproporphyrinogen III + 4 CO2</text>
        <dbReference type="Rhea" id="RHEA:19865"/>
        <dbReference type="ChEBI" id="CHEBI:15378"/>
        <dbReference type="ChEBI" id="CHEBI:16526"/>
        <dbReference type="ChEBI" id="CHEBI:57308"/>
        <dbReference type="ChEBI" id="CHEBI:57309"/>
        <dbReference type="EC" id="4.1.1.37"/>
    </reaction>
</comment>
<evidence type="ECO:0000256" key="9">
    <source>
        <dbReference type="RuleBase" id="RU004169"/>
    </source>
</evidence>
<dbReference type="PROSITE" id="PS00907">
    <property type="entry name" value="UROD_2"/>
    <property type="match status" value="1"/>
</dbReference>
<comment type="caution">
    <text evidence="7">Lacks conserved residue(s) required for the propagation of feature annotation.</text>
</comment>
<feature type="domain" description="Uroporphyrinogen decarboxylase (URO-D)" evidence="10">
    <location>
        <begin position="50"/>
        <end position="59"/>
    </location>
</feature>
<feature type="domain" description="Uroporphyrinogen decarboxylase (URO-D)" evidence="11">
    <location>
        <begin position="172"/>
        <end position="188"/>
    </location>
</feature>
<comment type="pathway">
    <text evidence="1 7 8">Porphyrin-containing compound metabolism; protoporphyrin-IX biosynthesis; coproporphyrinogen-III from 5-aminolevulinate: step 4/4.</text>
</comment>
<dbReference type="RefSeq" id="WP_202343459.1">
    <property type="nucleotide sequence ID" value="NZ_BAAAPI010000001.1"/>
</dbReference>
<dbReference type="NCBIfam" id="TIGR01464">
    <property type="entry name" value="hemE"/>
    <property type="match status" value="1"/>
</dbReference>
<feature type="binding site" evidence="7">
    <location>
        <position position="359"/>
    </location>
    <ligand>
        <name>substrate</name>
    </ligand>
</feature>
<dbReference type="PANTHER" id="PTHR21091">
    <property type="entry name" value="METHYLTETRAHYDROFOLATE:HOMOCYSTEINE METHYLTRANSFERASE RELATED"/>
    <property type="match status" value="1"/>
</dbReference>
<comment type="subcellular location">
    <subcellularLocation>
        <location evidence="7">Cytoplasm</location>
    </subcellularLocation>
</comment>
<dbReference type="PANTHER" id="PTHR21091:SF169">
    <property type="entry name" value="UROPORPHYRINOGEN DECARBOXYLASE"/>
    <property type="match status" value="1"/>
</dbReference>
<evidence type="ECO:0000256" key="7">
    <source>
        <dbReference type="HAMAP-Rule" id="MF_00218"/>
    </source>
</evidence>
<keyword evidence="7" id="KW-0963">Cytoplasm</keyword>
<comment type="similarity">
    <text evidence="2 7 9">Belongs to the uroporphyrinogen decarboxylase family.</text>
</comment>
<evidence type="ECO:0000256" key="6">
    <source>
        <dbReference type="ARBA" id="ARBA00023244"/>
    </source>
</evidence>
<dbReference type="EC" id="4.1.1.37" evidence="3 7"/>
<feature type="site" description="Transition state stabilizer" evidence="7">
    <location>
        <position position="104"/>
    </location>
</feature>
<reference evidence="12 13" key="1">
    <citation type="submission" date="2018-09" db="EMBL/GenBank/DDBJ databases">
        <title>Comparative genomics of Leucobacter spp.</title>
        <authorList>
            <person name="Reis A.C."/>
            <person name="Kolvenbach B.A."/>
            <person name="Corvini P.F.X."/>
            <person name="Nunes O.C."/>
        </authorList>
    </citation>
    <scope>NUCLEOTIDE SEQUENCE [LARGE SCALE GENOMIC DNA]</scope>
    <source>
        <strain evidence="12 13">TAN 31504</strain>
    </source>
</reference>
<dbReference type="InterPro" id="IPR000257">
    <property type="entry name" value="Uroporphyrinogen_deCOase"/>
</dbReference>
<keyword evidence="13" id="KW-1185">Reference proteome</keyword>
<evidence type="ECO:0000259" key="11">
    <source>
        <dbReference type="PROSITE" id="PS00907"/>
    </source>
</evidence>
<comment type="subunit">
    <text evidence="7">Homodimer.</text>
</comment>
<evidence type="ECO:0000256" key="2">
    <source>
        <dbReference type="ARBA" id="ARBA00009935"/>
    </source>
</evidence>
<dbReference type="GO" id="GO:0004853">
    <property type="term" value="F:uroporphyrinogen decarboxylase activity"/>
    <property type="evidence" value="ECO:0007669"/>
    <property type="project" value="UniProtKB-EC"/>
</dbReference>
<comment type="caution">
    <text evidence="12">The sequence shown here is derived from an EMBL/GenBank/DDBJ whole genome shotgun (WGS) entry which is preliminary data.</text>
</comment>
<dbReference type="EMBL" id="QYAC01000001">
    <property type="protein sequence ID" value="MBL3678232.1"/>
    <property type="molecule type" value="Genomic_DNA"/>
</dbReference>
<evidence type="ECO:0000259" key="10">
    <source>
        <dbReference type="PROSITE" id="PS00906"/>
    </source>
</evidence>
<keyword evidence="6 7" id="KW-0627">Porphyrin biosynthesis</keyword>
<evidence type="ECO:0000313" key="13">
    <source>
        <dbReference type="Proteomes" id="UP001645859"/>
    </source>
</evidence>
<evidence type="ECO:0000256" key="4">
    <source>
        <dbReference type="ARBA" id="ARBA00022793"/>
    </source>
</evidence>
<evidence type="ECO:0000256" key="3">
    <source>
        <dbReference type="ARBA" id="ARBA00012288"/>
    </source>
</evidence>
<accession>A0ABS1SD17</accession>
<dbReference type="Pfam" id="PF01208">
    <property type="entry name" value="URO-D"/>
    <property type="match status" value="1"/>
</dbReference>
<name>A0ABS1SD17_9MICO</name>
<feature type="binding site" evidence="7">
    <location>
        <position position="104"/>
    </location>
    <ligand>
        <name>substrate</name>
    </ligand>
</feature>
<feature type="binding site" evidence="7">
    <location>
        <position position="239"/>
    </location>
    <ligand>
        <name>substrate</name>
    </ligand>
</feature>
<evidence type="ECO:0000313" key="12">
    <source>
        <dbReference type="EMBL" id="MBL3678232.1"/>
    </source>
</evidence>
<dbReference type="HAMAP" id="MF_00218">
    <property type="entry name" value="URO_D"/>
    <property type="match status" value="1"/>
</dbReference>
<evidence type="ECO:0000256" key="1">
    <source>
        <dbReference type="ARBA" id="ARBA00004804"/>
    </source>
</evidence>